<gene>
    <name evidence="1" type="ORF">M9Y10_022463</name>
</gene>
<sequence>MSNYQAKEDNKELWKHAETILEKITNGELKATDEQIRKLQNLIDGHEAYLEADTELKRGMIGLLYERQIYLSKLWLLEKLGVQNKWKHPLLKEVYDILYKASDEFQLDDYMGSQE</sequence>
<reference evidence="1 2" key="1">
    <citation type="submission" date="2024-04" db="EMBL/GenBank/DDBJ databases">
        <title>Tritrichomonas musculus Genome.</title>
        <authorList>
            <person name="Alves-Ferreira E."/>
            <person name="Grigg M."/>
            <person name="Lorenzi H."/>
            <person name="Galac M."/>
        </authorList>
    </citation>
    <scope>NUCLEOTIDE SEQUENCE [LARGE SCALE GENOMIC DNA]</scope>
    <source>
        <strain evidence="1 2">EAF2021</strain>
    </source>
</reference>
<name>A0ABR2KT98_9EUKA</name>
<dbReference type="SUPFAM" id="SSF140612">
    <property type="entry name" value="EB1 dimerisation domain-like"/>
    <property type="match status" value="1"/>
</dbReference>
<dbReference type="InterPro" id="IPR036133">
    <property type="entry name" value="EB1_C_sf"/>
</dbReference>
<dbReference type="Proteomes" id="UP001470230">
    <property type="component" value="Unassembled WGS sequence"/>
</dbReference>
<protein>
    <submittedName>
        <fullName evidence="1">Uncharacterized protein</fullName>
    </submittedName>
</protein>
<evidence type="ECO:0000313" key="1">
    <source>
        <dbReference type="EMBL" id="KAK8894031.1"/>
    </source>
</evidence>
<dbReference type="Gene3D" id="1.20.5.1430">
    <property type="match status" value="1"/>
</dbReference>
<accession>A0ABR2KT98</accession>
<comment type="caution">
    <text evidence="1">The sequence shown here is derived from an EMBL/GenBank/DDBJ whole genome shotgun (WGS) entry which is preliminary data.</text>
</comment>
<evidence type="ECO:0000313" key="2">
    <source>
        <dbReference type="Proteomes" id="UP001470230"/>
    </source>
</evidence>
<organism evidence="1 2">
    <name type="scientific">Tritrichomonas musculus</name>
    <dbReference type="NCBI Taxonomy" id="1915356"/>
    <lineage>
        <taxon>Eukaryota</taxon>
        <taxon>Metamonada</taxon>
        <taxon>Parabasalia</taxon>
        <taxon>Tritrichomonadida</taxon>
        <taxon>Tritrichomonadidae</taxon>
        <taxon>Tritrichomonas</taxon>
    </lineage>
</organism>
<dbReference type="EMBL" id="JAPFFF010000003">
    <property type="protein sequence ID" value="KAK8894031.1"/>
    <property type="molecule type" value="Genomic_DNA"/>
</dbReference>
<keyword evidence="2" id="KW-1185">Reference proteome</keyword>
<proteinExistence type="predicted"/>